<keyword evidence="1" id="KW-0175">Coiled coil</keyword>
<keyword evidence="3" id="KW-1185">Reference proteome</keyword>
<gene>
    <name evidence="2" type="ORF">MSPICULIGERA_LOCUS10127</name>
</gene>
<dbReference type="Proteomes" id="UP001177023">
    <property type="component" value="Unassembled WGS sequence"/>
</dbReference>
<evidence type="ECO:0000313" key="2">
    <source>
        <dbReference type="EMBL" id="CAJ0571727.1"/>
    </source>
</evidence>
<dbReference type="AlphaFoldDB" id="A0AA36CPC2"/>
<sequence>MYGRQENLPAKIWVRDKLIAEKAVHIPTVQLPKLLEPLFQMHRNATAAEIPTLLIELERSTGVHKDRIAEYFHKRNVEEDTAQKPEKLKWLRKGLFGKDLYRYVQEDISINGETKVDPWKAYLEAPEVDVPAGDGAYVGANRTSLGMIRAMRSRNPLPFTEQQLLEMSRLTGLNIQAILKADSQSAGVNRCAPQPSLLLRKRVRGFGCNQYVKQVNIPEQPKDRIGQKLIQRVEDLVKMLNFITSNADSGSVFTPKTLEMLENRTIEDLGKMVVPPFYDLDVPWHLIPSSPSAQQHSFLELQAAYRLELAKMPKSTDSQKGSRKLKSDDEPTMLTLKDGEKFEIQLDKKNEITVKKAKKEEEERHRNAIMKAMDKVEAHWDDKKKQYALAGAFGQAIGKYLGEEIIGNPQKKLEQVFGQSVVKDTFKWMRTAQGPLQALGNLYGPLGGALSVVYGLLDILEEPTPNPVMEMLKEMREDMRKGFNEIRNKLDDLQIQVAAALAKTMQAIERQTAIMQDFIEEEWFRTQISSPLSIISSRMDTVLHHSNDWLAREEFEYAVKQYDPWGIAKRISEEYRDRMVALTKRSHFDPAVFGEKSAKLLMAHWQAGLMFIATWKDNEAIRTGEGYQELKGTLDMDYKQMLLTDTLMRQIITDMHLLDAKDATIQEIYFFCKV</sequence>
<evidence type="ECO:0000256" key="1">
    <source>
        <dbReference type="SAM" id="Coils"/>
    </source>
</evidence>
<protein>
    <submittedName>
        <fullName evidence="2">Uncharacterized protein</fullName>
    </submittedName>
</protein>
<dbReference type="EMBL" id="CATQJA010002580">
    <property type="protein sequence ID" value="CAJ0571727.1"/>
    <property type="molecule type" value="Genomic_DNA"/>
</dbReference>
<name>A0AA36CPC2_9BILA</name>
<feature type="coiled-coil region" evidence="1">
    <location>
        <begin position="476"/>
        <end position="503"/>
    </location>
</feature>
<reference evidence="2" key="1">
    <citation type="submission" date="2023-06" db="EMBL/GenBank/DDBJ databases">
        <authorList>
            <person name="Delattre M."/>
        </authorList>
    </citation>
    <scope>NUCLEOTIDE SEQUENCE</scope>
    <source>
        <strain evidence="2">AF72</strain>
    </source>
</reference>
<comment type="caution">
    <text evidence="2">The sequence shown here is derived from an EMBL/GenBank/DDBJ whole genome shotgun (WGS) entry which is preliminary data.</text>
</comment>
<organism evidence="2 3">
    <name type="scientific">Mesorhabditis spiculigera</name>
    <dbReference type="NCBI Taxonomy" id="96644"/>
    <lineage>
        <taxon>Eukaryota</taxon>
        <taxon>Metazoa</taxon>
        <taxon>Ecdysozoa</taxon>
        <taxon>Nematoda</taxon>
        <taxon>Chromadorea</taxon>
        <taxon>Rhabditida</taxon>
        <taxon>Rhabditina</taxon>
        <taxon>Rhabditomorpha</taxon>
        <taxon>Rhabditoidea</taxon>
        <taxon>Rhabditidae</taxon>
        <taxon>Mesorhabditinae</taxon>
        <taxon>Mesorhabditis</taxon>
    </lineage>
</organism>
<feature type="non-terminal residue" evidence="2">
    <location>
        <position position="1"/>
    </location>
</feature>
<evidence type="ECO:0000313" key="3">
    <source>
        <dbReference type="Proteomes" id="UP001177023"/>
    </source>
</evidence>
<proteinExistence type="predicted"/>
<accession>A0AA36CPC2</accession>